<protein>
    <submittedName>
        <fullName evidence="2">Uncharacterized protein</fullName>
    </submittedName>
</protein>
<accession>A0A2P2J5F8</accession>
<name>A0A2P2J5F8_RHIMU</name>
<reference evidence="2" key="1">
    <citation type="submission" date="2018-02" db="EMBL/GenBank/DDBJ databases">
        <title>Rhizophora mucronata_Transcriptome.</title>
        <authorList>
            <person name="Meera S.P."/>
            <person name="Sreeshan A."/>
            <person name="Augustine A."/>
        </authorList>
    </citation>
    <scope>NUCLEOTIDE SEQUENCE</scope>
    <source>
        <tissue evidence="2">Leaf</tissue>
    </source>
</reference>
<sequence>MGPSWERVGRPAGAEQGKEKDGFVGSEEGEIGQLDLWRPIGGLRILHFLELMHRRIPCELRSYPS</sequence>
<evidence type="ECO:0000256" key="1">
    <source>
        <dbReference type="SAM" id="MobiDB-lite"/>
    </source>
</evidence>
<organism evidence="2">
    <name type="scientific">Rhizophora mucronata</name>
    <name type="common">Asiatic mangrove</name>
    <dbReference type="NCBI Taxonomy" id="61149"/>
    <lineage>
        <taxon>Eukaryota</taxon>
        <taxon>Viridiplantae</taxon>
        <taxon>Streptophyta</taxon>
        <taxon>Embryophyta</taxon>
        <taxon>Tracheophyta</taxon>
        <taxon>Spermatophyta</taxon>
        <taxon>Magnoliopsida</taxon>
        <taxon>eudicotyledons</taxon>
        <taxon>Gunneridae</taxon>
        <taxon>Pentapetalae</taxon>
        <taxon>rosids</taxon>
        <taxon>fabids</taxon>
        <taxon>Malpighiales</taxon>
        <taxon>Rhizophoraceae</taxon>
        <taxon>Rhizophora</taxon>
    </lineage>
</organism>
<dbReference type="AlphaFoldDB" id="A0A2P2J5F8"/>
<dbReference type="EMBL" id="GGEC01008207">
    <property type="protein sequence ID" value="MBW88690.1"/>
    <property type="molecule type" value="Transcribed_RNA"/>
</dbReference>
<evidence type="ECO:0000313" key="2">
    <source>
        <dbReference type="EMBL" id="MBW88690.1"/>
    </source>
</evidence>
<feature type="region of interest" description="Disordered" evidence="1">
    <location>
        <begin position="1"/>
        <end position="26"/>
    </location>
</feature>
<proteinExistence type="predicted"/>